<sequence length="276" mass="30563">MQIWPDFVAALQRVRDTEHLEFSDGWEKPLAINTIFTKTPGSSVTLRFNGTAVEMYSALNSTSSKLSTTVTRQLDDEAPECFSLIPSDSSISSYISDQLLFNLSSLSPGEHTLVLINNLAHDASPCSNFFAIDTDESNFITDCKRQDHWWDSWWCGYPWSTSGFGSLLGEEAQNSTADAIPRGNTDTIHGPSLHGQTGHDFDPYAYDIDRDANVSAQKTSPFMPSSRTEELVNTLRLGNLKLQQRLAVLRGLESPQDQAERQGEGPSARRVHTDSG</sequence>
<dbReference type="AlphaFoldDB" id="A0A8H5G3M7"/>
<keyword evidence="3" id="KW-1185">Reference proteome</keyword>
<evidence type="ECO:0000313" key="3">
    <source>
        <dbReference type="Proteomes" id="UP000559256"/>
    </source>
</evidence>
<evidence type="ECO:0000256" key="1">
    <source>
        <dbReference type="SAM" id="MobiDB-lite"/>
    </source>
</evidence>
<name>A0A8H5G3M7_9AGAR</name>
<comment type="caution">
    <text evidence="2">The sequence shown here is derived from an EMBL/GenBank/DDBJ whole genome shotgun (WGS) entry which is preliminary data.</text>
</comment>
<dbReference type="Proteomes" id="UP000559256">
    <property type="component" value="Unassembled WGS sequence"/>
</dbReference>
<reference evidence="2 3" key="1">
    <citation type="journal article" date="2020" name="ISME J.">
        <title>Uncovering the hidden diversity of litter-decomposition mechanisms in mushroom-forming fungi.</title>
        <authorList>
            <person name="Floudas D."/>
            <person name="Bentzer J."/>
            <person name="Ahren D."/>
            <person name="Johansson T."/>
            <person name="Persson P."/>
            <person name="Tunlid A."/>
        </authorList>
    </citation>
    <scope>NUCLEOTIDE SEQUENCE [LARGE SCALE GENOMIC DNA]</scope>
    <source>
        <strain evidence="2 3">CBS 291.85</strain>
    </source>
</reference>
<evidence type="ECO:0000313" key="2">
    <source>
        <dbReference type="EMBL" id="KAF5357646.1"/>
    </source>
</evidence>
<dbReference type="OrthoDB" id="3265734at2759"/>
<gene>
    <name evidence="2" type="ORF">D9758_007435</name>
</gene>
<dbReference type="Gene3D" id="2.60.120.260">
    <property type="entry name" value="Galactose-binding domain-like"/>
    <property type="match status" value="1"/>
</dbReference>
<dbReference type="EMBL" id="JAACJM010000050">
    <property type="protein sequence ID" value="KAF5357646.1"/>
    <property type="molecule type" value="Genomic_DNA"/>
</dbReference>
<feature type="region of interest" description="Disordered" evidence="1">
    <location>
        <begin position="253"/>
        <end position="276"/>
    </location>
</feature>
<organism evidence="2 3">
    <name type="scientific">Tetrapyrgos nigripes</name>
    <dbReference type="NCBI Taxonomy" id="182062"/>
    <lineage>
        <taxon>Eukaryota</taxon>
        <taxon>Fungi</taxon>
        <taxon>Dikarya</taxon>
        <taxon>Basidiomycota</taxon>
        <taxon>Agaricomycotina</taxon>
        <taxon>Agaricomycetes</taxon>
        <taxon>Agaricomycetidae</taxon>
        <taxon>Agaricales</taxon>
        <taxon>Marasmiineae</taxon>
        <taxon>Marasmiaceae</taxon>
        <taxon>Tetrapyrgos</taxon>
    </lineage>
</organism>
<protein>
    <submittedName>
        <fullName evidence="2">Uncharacterized protein</fullName>
    </submittedName>
</protein>
<feature type="region of interest" description="Disordered" evidence="1">
    <location>
        <begin position="174"/>
        <end position="201"/>
    </location>
</feature>
<proteinExistence type="predicted"/>
<accession>A0A8H5G3M7</accession>